<evidence type="ECO:0000313" key="12">
    <source>
        <dbReference type="Proteomes" id="UP000078292"/>
    </source>
</evidence>
<dbReference type="OrthoDB" id="9803322at2"/>
<dbReference type="InterPro" id="IPR005843">
    <property type="entry name" value="A-D-PHexomutase_C"/>
</dbReference>
<evidence type="ECO:0000256" key="6">
    <source>
        <dbReference type="ARBA" id="ARBA00023235"/>
    </source>
</evidence>
<keyword evidence="12" id="KW-1185">Reference proteome</keyword>
<organism evidence="11 12">
    <name type="scientific">Enteractinococcus helveticum</name>
    <dbReference type="NCBI Taxonomy" id="1837282"/>
    <lineage>
        <taxon>Bacteria</taxon>
        <taxon>Bacillati</taxon>
        <taxon>Actinomycetota</taxon>
        <taxon>Actinomycetes</taxon>
        <taxon>Micrococcales</taxon>
        <taxon>Micrococcaceae</taxon>
    </lineage>
</organism>
<evidence type="ECO:0000256" key="2">
    <source>
        <dbReference type="ARBA" id="ARBA00010231"/>
    </source>
</evidence>
<evidence type="ECO:0000256" key="4">
    <source>
        <dbReference type="ARBA" id="ARBA00022723"/>
    </source>
</evidence>
<evidence type="ECO:0000259" key="9">
    <source>
        <dbReference type="Pfam" id="PF02879"/>
    </source>
</evidence>
<reference evidence="11 12" key="1">
    <citation type="submission" date="2016-04" db="EMBL/GenBank/DDBJ databases">
        <title>First whole genome shotgun sequence of the bacterium Enteractinococcus sp. strain UASWS1574.</title>
        <authorList>
            <person name="Crovadore J."/>
            <person name="Chablais R."/>
            <person name="Lefort F."/>
        </authorList>
    </citation>
    <scope>NUCLEOTIDE SEQUENCE [LARGE SCALE GENOMIC DNA]</scope>
    <source>
        <strain evidence="11 12">UASWS1574</strain>
    </source>
</reference>
<evidence type="ECO:0000259" key="7">
    <source>
        <dbReference type="Pfam" id="PF00408"/>
    </source>
</evidence>
<evidence type="ECO:0000256" key="3">
    <source>
        <dbReference type="ARBA" id="ARBA00022553"/>
    </source>
</evidence>
<dbReference type="PRINTS" id="PR00509">
    <property type="entry name" value="PGMPMM"/>
</dbReference>
<dbReference type="InterPro" id="IPR005845">
    <property type="entry name" value="A-D-PHexomutase_a/b/a-II"/>
</dbReference>
<keyword evidence="6" id="KW-0413">Isomerase</keyword>
<sequence length="470" mass="49963">MAFDQPALDLSESFKAYDVRGIENTTINADVALAVGFAFVEVTGATEVLVGGDMRPSSEEYVAAFTRGATAAGAEVVQLGLISTDMLYHASGVLNAPGVVFTASHNPAGYNGMKMTRAGAVPISSDSGLADIQRLAQGYLNLGFLEAVQRPGGVMQRNTLTEYAQYLRSLVDLSAIRPVKIVVDAGNGMAGYTTPAVLGDQVLASLPIEIIPLYFELDGTFPNHPANPIEPANLVDLQAAVREHDADLGLAFDGDADRCFVVDEQGEPISPSAITAMVAVREIARAKAAGETTPVIIYNLITSRIVPEVVEAAGGRAIETRVGHSFIKAYMAEHGAVFGGEHSAHYYFRDFFNADTGMLAAMHVLAMLGTEDAPASELATQYSPYVASGEINSQVHDQTATIAKVLAEFDPGVEVKVSTMDGTTVAAADGTWWFNIRPSNTEPLLRFNAEAPDTATMEWLRDTVLGIIRS</sequence>
<feature type="domain" description="Alpha-D-phosphohexomutase alpha/beta/alpha" evidence="9">
    <location>
        <begin position="162"/>
        <end position="266"/>
    </location>
</feature>
<accession>A0A1B7M393</accession>
<dbReference type="SUPFAM" id="SSF55957">
    <property type="entry name" value="Phosphoglucomutase, C-terminal domain"/>
    <property type="match status" value="1"/>
</dbReference>
<dbReference type="Pfam" id="PF00408">
    <property type="entry name" value="PGM_PMM_IV"/>
    <property type="match status" value="1"/>
</dbReference>
<dbReference type="GO" id="GO:0016868">
    <property type="term" value="F:intramolecular phosphotransferase activity"/>
    <property type="evidence" value="ECO:0007669"/>
    <property type="project" value="InterPro"/>
</dbReference>
<dbReference type="GO" id="GO:0046872">
    <property type="term" value="F:metal ion binding"/>
    <property type="evidence" value="ECO:0007669"/>
    <property type="project" value="UniProtKB-KW"/>
</dbReference>
<dbReference type="SUPFAM" id="SSF53738">
    <property type="entry name" value="Phosphoglucomutase, first 3 domains"/>
    <property type="match status" value="3"/>
</dbReference>
<feature type="domain" description="Alpha-D-phosphohexomutase alpha/beta/alpha" evidence="8">
    <location>
        <begin position="13"/>
        <end position="127"/>
    </location>
</feature>
<dbReference type="InterPro" id="IPR005844">
    <property type="entry name" value="A-D-PHexomutase_a/b/a-I"/>
</dbReference>
<evidence type="ECO:0000259" key="8">
    <source>
        <dbReference type="Pfam" id="PF02878"/>
    </source>
</evidence>
<dbReference type="AlphaFoldDB" id="A0A1B7M393"/>
<evidence type="ECO:0000259" key="10">
    <source>
        <dbReference type="Pfam" id="PF02880"/>
    </source>
</evidence>
<comment type="cofactor">
    <cofactor evidence="1">
        <name>Mg(2+)</name>
        <dbReference type="ChEBI" id="CHEBI:18420"/>
    </cofactor>
</comment>
<proteinExistence type="inferred from homology"/>
<dbReference type="InterPro" id="IPR016055">
    <property type="entry name" value="A-D-PHexomutase_a/b/a-I/II/III"/>
</dbReference>
<dbReference type="PANTHER" id="PTHR43771">
    <property type="entry name" value="PHOSPHOMANNOMUTASE"/>
    <property type="match status" value="1"/>
</dbReference>
<dbReference type="InterPro" id="IPR005846">
    <property type="entry name" value="A-D-PHexomutase_a/b/a-III"/>
</dbReference>
<dbReference type="CDD" id="cd03089">
    <property type="entry name" value="PMM_PGM"/>
    <property type="match status" value="1"/>
</dbReference>
<dbReference type="STRING" id="1837282.A6F49_03600"/>
<dbReference type="Gene3D" id="3.30.310.50">
    <property type="entry name" value="Alpha-D-phosphohexomutase, C-terminal domain"/>
    <property type="match status" value="1"/>
</dbReference>
<dbReference type="Pfam" id="PF02879">
    <property type="entry name" value="PGM_PMM_II"/>
    <property type="match status" value="1"/>
</dbReference>
<keyword evidence="3" id="KW-0597">Phosphoprotein</keyword>
<keyword evidence="4" id="KW-0479">Metal-binding</keyword>
<dbReference type="Pfam" id="PF02878">
    <property type="entry name" value="PGM_PMM_I"/>
    <property type="match status" value="1"/>
</dbReference>
<evidence type="ECO:0000256" key="5">
    <source>
        <dbReference type="ARBA" id="ARBA00022842"/>
    </source>
</evidence>
<evidence type="ECO:0000256" key="1">
    <source>
        <dbReference type="ARBA" id="ARBA00001946"/>
    </source>
</evidence>
<dbReference type="Proteomes" id="UP000078292">
    <property type="component" value="Unassembled WGS sequence"/>
</dbReference>
<dbReference type="GO" id="GO:0005975">
    <property type="term" value="P:carbohydrate metabolic process"/>
    <property type="evidence" value="ECO:0007669"/>
    <property type="project" value="InterPro"/>
</dbReference>
<dbReference type="NCBIfam" id="NF007088">
    <property type="entry name" value="PRK09542.1"/>
    <property type="match status" value="1"/>
</dbReference>
<dbReference type="PANTHER" id="PTHR43771:SF1">
    <property type="entry name" value="PHOSPHOMANNOMUTASE"/>
    <property type="match status" value="1"/>
</dbReference>
<dbReference type="Pfam" id="PF02880">
    <property type="entry name" value="PGM_PMM_III"/>
    <property type="match status" value="1"/>
</dbReference>
<name>A0A1B7M393_9MICC</name>
<keyword evidence="5" id="KW-0460">Magnesium</keyword>
<protein>
    <submittedName>
        <fullName evidence="11">Phosphomannomutase/phosphoglucomutase</fullName>
    </submittedName>
</protein>
<dbReference type="Gene3D" id="3.40.120.10">
    <property type="entry name" value="Alpha-D-Glucose-1,6-Bisphosphate, subunit A, domain 3"/>
    <property type="match status" value="3"/>
</dbReference>
<dbReference type="RefSeq" id="WP_043056738.1">
    <property type="nucleotide sequence ID" value="NZ_LXEY01000005.1"/>
</dbReference>
<comment type="similarity">
    <text evidence="2">Belongs to the phosphohexose mutase family.</text>
</comment>
<comment type="caution">
    <text evidence="11">The sequence shown here is derived from an EMBL/GenBank/DDBJ whole genome shotgun (WGS) entry which is preliminary data.</text>
</comment>
<evidence type="ECO:0000313" key="11">
    <source>
        <dbReference type="EMBL" id="OAV63045.1"/>
    </source>
</evidence>
<gene>
    <name evidence="11" type="primary">manB</name>
    <name evidence="11" type="ORF">A6F49_03600</name>
</gene>
<dbReference type="InterPro" id="IPR005841">
    <property type="entry name" value="Alpha-D-phosphohexomutase_SF"/>
</dbReference>
<feature type="domain" description="Alpha-D-phosphohexomutase alpha/beta/alpha" evidence="10">
    <location>
        <begin position="276"/>
        <end position="383"/>
    </location>
</feature>
<dbReference type="InterPro" id="IPR036900">
    <property type="entry name" value="A-D-PHexomutase_C_sf"/>
</dbReference>
<dbReference type="EMBL" id="LXEY01000005">
    <property type="protein sequence ID" value="OAV63045.1"/>
    <property type="molecule type" value="Genomic_DNA"/>
</dbReference>
<feature type="domain" description="Alpha-D-phosphohexomutase C-terminal" evidence="7">
    <location>
        <begin position="390"/>
        <end position="464"/>
    </location>
</feature>